<sequence length="292" mass="31153">MRFCSSESSEAVGTAARDMAARGGEDLTASGAKSELKARGECTMRDVQATFKLAGTATSLGRMQGHAGAFLLGRVGGLWFDGSYFLASCEASRRASRCVVSSATHDCTSGVRNLPLVLWKKSSSGMFWAARQQASATVTTSLSGGEETWMQGARYKPHLDDLGLFGGPSLVLAPERTDLGGGRRVAQCVANLIQRLLRVFNTPRPSIDQFPRSSIIACTPCHKPSPCGACPPQRHLSSASTRAVHCQKTKSSIDHPNNAKATVVRGDVAHQRLCQIVYNGHFDAPDTHTTSS</sequence>
<evidence type="ECO:0000313" key="2">
    <source>
        <dbReference type="Proteomes" id="UP001165083"/>
    </source>
</evidence>
<accession>A0A9W6U7P7</accession>
<organism evidence="1 2">
    <name type="scientific">Phytophthora lilii</name>
    <dbReference type="NCBI Taxonomy" id="2077276"/>
    <lineage>
        <taxon>Eukaryota</taxon>
        <taxon>Sar</taxon>
        <taxon>Stramenopiles</taxon>
        <taxon>Oomycota</taxon>
        <taxon>Peronosporomycetes</taxon>
        <taxon>Peronosporales</taxon>
        <taxon>Peronosporaceae</taxon>
        <taxon>Phytophthora</taxon>
    </lineage>
</organism>
<gene>
    <name evidence="1" type="ORF">Plil01_001154600</name>
</gene>
<dbReference type="Proteomes" id="UP001165083">
    <property type="component" value="Unassembled WGS sequence"/>
</dbReference>
<reference evidence="1" key="1">
    <citation type="submission" date="2023-04" db="EMBL/GenBank/DDBJ databases">
        <title>Phytophthora lilii NBRC 32176.</title>
        <authorList>
            <person name="Ichikawa N."/>
            <person name="Sato H."/>
            <person name="Tonouchi N."/>
        </authorList>
    </citation>
    <scope>NUCLEOTIDE SEQUENCE</scope>
    <source>
        <strain evidence="1">NBRC 32176</strain>
    </source>
</reference>
<evidence type="ECO:0000313" key="1">
    <source>
        <dbReference type="EMBL" id="GMF27582.1"/>
    </source>
</evidence>
<protein>
    <submittedName>
        <fullName evidence="1">Unnamed protein product</fullName>
    </submittedName>
</protein>
<dbReference type="EMBL" id="BSXW01000667">
    <property type="protein sequence ID" value="GMF27582.1"/>
    <property type="molecule type" value="Genomic_DNA"/>
</dbReference>
<keyword evidence="2" id="KW-1185">Reference proteome</keyword>
<comment type="caution">
    <text evidence="1">The sequence shown here is derived from an EMBL/GenBank/DDBJ whole genome shotgun (WGS) entry which is preliminary data.</text>
</comment>
<proteinExistence type="predicted"/>
<dbReference type="AlphaFoldDB" id="A0A9W6U7P7"/>
<name>A0A9W6U7P7_9STRA</name>